<proteinExistence type="predicted"/>
<dbReference type="AlphaFoldDB" id="A0A7W7PWM8"/>
<gene>
    <name evidence="1" type="ORF">FHS37_006746</name>
</gene>
<evidence type="ECO:0000313" key="1">
    <source>
        <dbReference type="EMBL" id="MBB4902649.1"/>
    </source>
</evidence>
<dbReference type="EMBL" id="JACHJI010000018">
    <property type="protein sequence ID" value="MBB4902649.1"/>
    <property type="molecule type" value="Genomic_DNA"/>
</dbReference>
<comment type="caution">
    <text evidence="1">The sequence shown here is derived from an EMBL/GenBank/DDBJ whole genome shotgun (WGS) entry which is preliminary data.</text>
</comment>
<keyword evidence="2" id="KW-1185">Reference proteome</keyword>
<dbReference type="Proteomes" id="UP000579523">
    <property type="component" value="Unassembled WGS sequence"/>
</dbReference>
<protein>
    <submittedName>
        <fullName evidence="1">Uncharacterized protein</fullName>
    </submittedName>
</protein>
<reference evidence="1 2" key="1">
    <citation type="submission" date="2020-08" db="EMBL/GenBank/DDBJ databases">
        <title>Genomic Encyclopedia of Type Strains, Phase III (KMG-III): the genomes of soil and plant-associated and newly described type strains.</title>
        <authorList>
            <person name="Whitman W."/>
        </authorList>
    </citation>
    <scope>NUCLEOTIDE SEQUENCE [LARGE SCALE GENOMIC DNA]</scope>
    <source>
        <strain evidence="1 2">CECT 3273</strain>
    </source>
</reference>
<name>A0A7W7PWM8_9ACTN</name>
<sequence>MISQCRSSWDQFGAMAVGHRTMAMSIAPHLTGSRTRLQPFLGSGSGCPQGSVTVSVIVMFRAAAAGSMLPAENSKWRKTPSWSAARCWQPCRTQCPSAARARRWKAAFLSMVA</sequence>
<evidence type="ECO:0000313" key="2">
    <source>
        <dbReference type="Proteomes" id="UP000579523"/>
    </source>
</evidence>
<accession>A0A7W7PWM8</accession>
<organism evidence="1 2">
    <name type="scientific">Streptomyces griseomycini</name>
    <dbReference type="NCBI Taxonomy" id="66895"/>
    <lineage>
        <taxon>Bacteria</taxon>
        <taxon>Bacillati</taxon>
        <taxon>Actinomycetota</taxon>
        <taxon>Actinomycetes</taxon>
        <taxon>Kitasatosporales</taxon>
        <taxon>Streptomycetaceae</taxon>
        <taxon>Streptomyces</taxon>
    </lineage>
</organism>